<dbReference type="InterPro" id="IPR003593">
    <property type="entry name" value="AAA+_ATPase"/>
</dbReference>
<dbReference type="Gene3D" id="1.10.3710.10">
    <property type="entry name" value="DNA polymerase III clamp loader subunits, C-terminal domain"/>
    <property type="match status" value="1"/>
</dbReference>
<keyword evidence="5" id="KW-0067">ATP-binding</keyword>
<dbReference type="SUPFAM" id="SSF52540">
    <property type="entry name" value="P-loop containing nucleoside triphosphate hydrolases"/>
    <property type="match status" value="1"/>
</dbReference>
<evidence type="ECO:0000256" key="1">
    <source>
        <dbReference type="ARBA" id="ARBA00002393"/>
    </source>
</evidence>
<evidence type="ECO:0000259" key="6">
    <source>
        <dbReference type="SMART" id="SM00382"/>
    </source>
</evidence>
<comment type="function">
    <text evidence="1">DNA-dependent ATPase that plays important roles in cellular responses to stalled DNA replication processes.</text>
</comment>
<dbReference type="Pfam" id="PF12002">
    <property type="entry name" value="MgsA_C"/>
    <property type="match status" value="1"/>
</dbReference>
<comment type="caution">
    <text evidence="7">The sequence shown here is derived from an EMBL/GenBank/DDBJ whole genome shotgun (WGS) entry which is preliminary data.</text>
</comment>
<dbReference type="RefSeq" id="WP_214175178.1">
    <property type="nucleotide sequence ID" value="NZ_JAHCVK010000002.1"/>
</dbReference>
<evidence type="ECO:0000313" key="8">
    <source>
        <dbReference type="Proteomes" id="UP000756860"/>
    </source>
</evidence>
<evidence type="ECO:0000256" key="4">
    <source>
        <dbReference type="ARBA" id="ARBA00022741"/>
    </source>
</evidence>
<keyword evidence="8" id="KW-1185">Reference proteome</keyword>
<evidence type="ECO:0000256" key="2">
    <source>
        <dbReference type="ARBA" id="ARBA00008959"/>
    </source>
</evidence>
<dbReference type="SUPFAM" id="SSF48019">
    <property type="entry name" value="post-AAA+ oligomerization domain-like"/>
    <property type="match status" value="1"/>
</dbReference>
<dbReference type="CDD" id="cd18139">
    <property type="entry name" value="HLD_clamp_RarA"/>
    <property type="match status" value="1"/>
</dbReference>
<evidence type="ECO:0000313" key="7">
    <source>
        <dbReference type="EMBL" id="MBT0652805.1"/>
    </source>
</evidence>
<reference evidence="7 8" key="1">
    <citation type="submission" date="2021-05" db="EMBL/GenBank/DDBJ databases">
        <title>The draft genome of Geobacter luticola JCM 17780.</title>
        <authorList>
            <person name="Xu Z."/>
            <person name="Masuda Y."/>
            <person name="Itoh H."/>
            <person name="Senoo K."/>
        </authorList>
    </citation>
    <scope>NUCLEOTIDE SEQUENCE [LARGE SCALE GENOMIC DNA]</scope>
    <source>
        <strain evidence="7 8">JCM 17780</strain>
    </source>
</reference>
<dbReference type="InterPro" id="IPR003959">
    <property type="entry name" value="ATPase_AAA_core"/>
</dbReference>
<dbReference type="Gene3D" id="1.10.8.60">
    <property type="match status" value="1"/>
</dbReference>
<comment type="similarity">
    <text evidence="2">Belongs to the AAA ATPase family. RarA/MGS1/WRNIP1 subfamily.</text>
</comment>
<dbReference type="InterPro" id="IPR008921">
    <property type="entry name" value="DNA_pol3_clamp-load_cplx_C"/>
</dbReference>
<feature type="domain" description="AAA+ ATPase" evidence="6">
    <location>
        <begin position="51"/>
        <end position="169"/>
    </location>
</feature>
<dbReference type="InterPro" id="IPR027417">
    <property type="entry name" value="P-loop_NTPase"/>
</dbReference>
<sequence length="449" mass="49927">MDLFDAKATADTFREAPLAERMRPRTLAEYVGQEHLLGPGKLLRQLIETDQLTSLIFWGPPGSGKTTLARIIANATKAHFIFFSAILSGIKEIREIVREAEDIRKFKGLRTILFVDEIHRFNKSQQDAFLPYVERGVFTMIGATTENPSFEVIAPLLSRCKVLVLNQLTEEELEGILRHALADVERGLGSLDLTIADDALTYMAEQAQGDGRVALNTLETAARLATGRLIDRETAREAMQKKALLYDKGGEEHYNVISAFIKSMRGSDPDGALYWLARMLEAGEDPIFILRRMVILASEDIGNADPRALQIVVAALQAFQLVGLPEGRIILGQAVTYLATAPKSNASYIGIDAALAEVRKSGALPVPLHIRNAPTKLMKELGYHAGYKYAHDYAQGYVPQNYLPDQLAGRTYYDPAGHGYEKTIRERMEWMRQQAKPTTLPDTEKPEKG</sequence>
<dbReference type="CDD" id="cd00009">
    <property type="entry name" value="AAA"/>
    <property type="match status" value="1"/>
</dbReference>
<gene>
    <name evidence="7" type="ORF">KI810_07040</name>
</gene>
<keyword evidence="4" id="KW-0547">Nucleotide-binding</keyword>
<proteinExistence type="inferred from homology"/>
<accession>A0ABS5SCA5</accession>
<dbReference type="SMART" id="SM00382">
    <property type="entry name" value="AAA"/>
    <property type="match status" value="1"/>
</dbReference>
<dbReference type="Pfam" id="PF16193">
    <property type="entry name" value="AAA_assoc_2"/>
    <property type="match status" value="1"/>
</dbReference>
<dbReference type="PANTHER" id="PTHR13779:SF7">
    <property type="entry name" value="ATPASE WRNIP1"/>
    <property type="match status" value="1"/>
</dbReference>
<dbReference type="InterPro" id="IPR032423">
    <property type="entry name" value="AAA_assoc_2"/>
</dbReference>
<dbReference type="Gene3D" id="3.40.50.300">
    <property type="entry name" value="P-loop containing nucleotide triphosphate hydrolases"/>
    <property type="match status" value="1"/>
</dbReference>
<dbReference type="InterPro" id="IPR051314">
    <property type="entry name" value="AAA_ATPase_RarA/MGS1/WRNIP1"/>
</dbReference>
<name>A0ABS5SCA5_9BACT</name>
<evidence type="ECO:0000256" key="5">
    <source>
        <dbReference type="ARBA" id="ARBA00022840"/>
    </source>
</evidence>
<dbReference type="InterPro" id="IPR021886">
    <property type="entry name" value="MgsA_C"/>
</dbReference>
<dbReference type="Proteomes" id="UP000756860">
    <property type="component" value="Unassembled WGS sequence"/>
</dbReference>
<evidence type="ECO:0000256" key="3">
    <source>
        <dbReference type="ARBA" id="ARBA00020776"/>
    </source>
</evidence>
<dbReference type="Pfam" id="PF00004">
    <property type="entry name" value="AAA"/>
    <property type="match status" value="1"/>
</dbReference>
<organism evidence="7 8">
    <name type="scientific">Geomobilimonas luticola</name>
    <dbReference type="NCBI Taxonomy" id="1114878"/>
    <lineage>
        <taxon>Bacteria</taxon>
        <taxon>Pseudomonadati</taxon>
        <taxon>Thermodesulfobacteriota</taxon>
        <taxon>Desulfuromonadia</taxon>
        <taxon>Geobacterales</taxon>
        <taxon>Geobacteraceae</taxon>
        <taxon>Geomobilimonas</taxon>
    </lineage>
</organism>
<dbReference type="Gene3D" id="1.20.272.10">
    <property type="match status" value="1"/>
</dbReference>
<dbReference type="PANTHER" id="PTHR13779">
    <property type="entry name" value="WERNER HELICASE-INTERACTING PROTEIN 1 FAMILY MEMBER"/>
    <property type="match status" value="1"/>
</dbReference>
<dbReference type="EMBL" id="JAHCVK010000002">
    <property type="protein sequence ID" value="MBT0652805.1"/>
    <property type="molecule type" value="Genomic_DNA"/>
</dbReference>
<protein>
    <recommendedName>
        <fullName evidence="3">Replication-associated recombination protein A</fullName>
    </recommendedName>
</protein>